<dbReference type="PROSITE" id="PS50883">
    <property type="entry name" value="EAL"/>
    <property type="match status" value="1"/>
</dbReference>
<feature type="modified residue" description="4-aspartylphosphate" evidence="1">
    <location>
        <position position="55"/>
    </location>
</feature>
<dbReference type="SMART" id="SM00052">
    <property type="entry name" value="EAL"/>
    <property type="match status" value="1"/>
</dbReference>
<dbReference type="Gene3D" id="3.30.70.270">
    <property type="match status" value="1"/>
</dbReference>
<dbReference type="CDD" id="cd17534">
    <property type="entry name" value="REC_DC-like"/>
    <property type="match status" value="1"/>
</dbReference>
<evidence type="ECO:0000256" key="1">
    <source>
        <dbReference type="PROSITE-ProRule" id="PRU00169"/>
    </source>
</evidence>
<evidence type="ECO:0000313" key="8">
    <source>
        <dbReference type="Proteomes" id="UP000197153"/>
    </source>
</evidence>
<dbReference type="InterPro" id="IPR000014">
    <property type="entry name" value="PAS"/>
</dbReference>
<dbReference type="Pfam" id="PF00989">
    <property type="entry name" value="PAS"/>
    <property type="match status" value="1"/>
</dbReference>
<dbReference type="InterPro" id="IPR011006">
    <property type="entry name" value="CheY-like_superfamily"/>
</dbReference>
<dbReference type="SUPFAM" id="SSF141868">
    <property type="entry name" value="EAL domain-like"/>
    <property type="match status" value="1"/>
</dbReference>
<dbReference type="PANTHER" id="PTHR44757:SF4">
    <property type="entry name" value="DIGUANYLATE CYCLASE DGCE-RELATED"/>
    <property type="match status" value="1"/>
</dbReference>
<evidence type="ECO:0000259" key="4">
    <source>
        <dbReference type="PROSITE" id="PS50112"/>
    </source>
</evidence>
<dbReference type="InterPro" id="IPR001633">
    <property type="entry name" value="EAL_dom"/>
</dbReference>
<dbReference type="SMART" id="SM00448">
    <property type="entry name" value="REC"/>
    <property type="match status" value="1"/>
</dbReference>
<dbReference type="InterPro" id="IPR043128">
    <property type="entry name" value="Rev_trsase/Diguanyl_cyclase"/>
</dbReference>
<evidence type="ECO:0008006" key="9">
    <source>
        <dbReference type="Google" id="ProtNLM"/>
    </source>
</evidence>
<gene>
    <name evidence="7" type="ORF">Y958_06580</name>
</gene>
<dbReference type="InterPro" id="IPR013767">
    <property type="entry name" value="PAS_fold"/>
</dbReference>
<keyword evidence="8" id="KW-1185">Reference proteome</keyword>
<dbReference type="PROSITE" id="PS50887">
    <property type="entry name" value="GGDEF"/>
    <property type="match status" value="1"/>
</dbReference>
<dbReference type="Gene3D" id="3.20.20.450">
    <property type="entry name" value="EAL domain"/>
    <property type="match status" value="1"/>
</dbReference>
<evidence type="ECO:0000256" key="2">
    <source>
        <dbReference type="SAM" id="Coils"/>
    </source>
</evidence>
<dbReference type="CDD" id="cd01948">
    <property type="entry name" value="EAL"/>
    <property type="match status" value="1"/>
</dbReference>
<dbReference type="PROSITE" id="PS50110">
    <property type="entry name" value="RESPONSE_REGULATORY"/>
    <property type="match status" value="1"/>
</dbReference>
<dbReference type="GO" id="GO:0000160">
    <property type="term" value="P:phosphorelay signal transduction system"/>
    <property type="evidence" value="ECO:0007669"/>
    <property type="project" value="InterPro"/>
</dbReference>
<dbReference type="InterPro" id="IPR000160">
    <property type="entry name" value="GGDEF_dom"/>
</dbReference>
<dbReference type="CDD" id="cd01949">
    <property type="entry name" value="GGDEF"/>
    <property type="match status" value="1"/>
</dbReference>
<feature type="domain" description="Response regulatory" evidence="3">
    <location>
        <begin position="5"/>
        <end position="116"/>
    </location>
</feature>
<protein>
    <recommendedName>
        <fullName evidence="9">Diguanylate cyclase</fullName>
    </recommendedName>
</protein>
<feature type="domain" description="GGDEF" evidence="6">
    <location>
        <begin position="318"/>
        <end position="455"/>
    </location>
</feature>
<dbReference type="SMART" id="SM00091">
    <property type="entry name" value="PAS"/>
    <property type="match status" value="1"/>
</dbReference>
<reference evidence="7 8" key="1">
    <citation type="submission" date="2017-06" db="EMBL/GenBank/DDBJ databases">
        <title>Complete genome sequence of Nitrospirillum amazonense strain CBAmC, an endophytic nitrogen-fixing and plant growth-promoting bacterium, isolated from sugarcane.</title>
        <authorList>
            <person name="Schwab S."/>
            <person name="dos Santos Teixeira K.R."/>
            <person name="Simoes Araujo J.L."/>
            <person name="Soares Vidal M."/>
            <person name="Borges de Freitas H.R."/>
            <person name="Rivello Crivelaro A.L."/>
            <person name="Bueno de Camargo Nunes A."/>
            <person name="dos Santos C.M."/>
            <person name="Palmeira da Silva Rosa D."/>
            <person name="da Silva Padilha D."/>
            <person name="da Silva E."/>
            <person name="Araujo Terra L."/>
            <person name="Soares Mendes V."/>
            <person name="Farinelli L."/>
            <person name="Magalhaes Cruz L."/>
            <person name="Baldani J.I."/>
        </authorList>
    </citation>
    <scope>NUCLEOTIDE SEQUENCE [LARGE SCALE GENOMIC DNA]</scope>
    <source>
        <strain evidence="7 8">CBAmC</strain>
    </source>
</reference>
<proteinExistence type="predicted"/>
<evidence type="ECO:0000259" key="3">
    <source>
        <dbReference type="PROSITE" id="PS50110"/>
    </source>
</evidence>
<dbReference type="InterPro" id="IPR052155">
    <property type="entry name" value="Biofilm_reg_signaling"/>
</dbReference>
<evidence type="ECO:0000313" key="7">
    <source>
        <dbReference type="EMBL" id="ASG20517.1"/>
    </source>
</evidence>
<dbReference type="NCBIfam" id="TIGR00254">
    <property type="entry name" value="GGDEF"/>
    <property type="match status" value="1"/>
</dbReference>
<feature type="coiled-coil region" evidence="2">
    <location>
        <begin position="118"/>
        <end position="152"/>
    </location>
</feature>
<evidence type="ECO:0000259" key="5">
    <source>
        <dbReference type="PROSITE" id="PS50883"/>
    </source>
</evidence>
<dbReference type="InterPro" id="IPR035965">
    <property type="entry name" value="PAS-like_dom_sf"/>
</dbReference>
<dbReference type="SUPFAM" id="SSF55073">
    <property type="entry name" value="Nucleotide cyclase"/>
    <property type="match status" value="1"/>
</dbReference>
<dbReference type="GO" id="GO:0003824">
    <property type="term" value="F:catalytic activity"/>
    <property type="evidence" value="ECO:0007669"/>
    <property type="project" value="UniProtKB-ARBA"/>
</dbReference>
<keyword evidence="1" id="KW-0597">Phosphoprotein</keyword>
<dbReference type="InterPro" id="IPR029787">
    <property type="entry name" value="Nucleotide_cyclase"/>
</dbReference>
<feature type="domain" description="PAS" evidence="4">
    <location>
        <begin position="156"/>
        <end position="229"/>
    </location>
</feature>
<feature type="domain" description="EAL" evidence="5">
    <location>
        <begin position="466"/>
        <end position="720"/>
    </location>
</feature>
<dbReference type="SUPFAM" id="SSF55785">
    <property type="entry name" value="PYP-like sensor domain (PAS domain)"/>
    <property type="match status" value="1"/>
</dbReference>
<dbReference type="Proteomes" id="UP000197153">
    <property type="component" value="Chromosome 1"/>
</dbReference>
<dbReference type="NCBIfam" id="TIGR00229">
    <property type="entry name" value="sensory_box"/>
    <property type="match status" value="1"/>
</dbReference>
<dbReference type="PANTHER" id="PTHR44757">
    <property type="entry name" value="DIGUANYLATE CYCLASE DGCP"/>
    <property type="match status" value="1"/>
</dbReference>
<dbReference type="SUPFAM" id="SSF52172">
    <property type="entry name" value="CheY-like"/>
    <property type="match status" value="1"/>
</dbReference>
<dbReference type="RefSeq" id="WP_088871369.1">
    <property type="nucleotide sequence ID" value="NZ_CP022110.1"/>
</dbReference>
<dbReference type="EMBL" id="CP022110">
    <property type="protein sequence ID" value="ASG20517.1"/>
    <property type="molecule type" value="Genomic_DNA"/>
</dbReference>
<dbReference type="AlphaFoldDB" id="A0A248JP81"/>
<dbReference type="Pfam" id="PF00990">
    <property type="entry name" value="GGDEF"/>
    <property type="match status" value="1"/>
</dbReference>
<dbReference type="KEGG" id="nao:Y958_06580"/>
<dbReference type="InterPro" id="IPR035919">
    <property type="entry name" value="EAL_sf"/>
</dbReference>
<dbReference type="FunFam" id="3.30.70.270:FF:000001">
    <property type="entry name" value="Diguanylate cyclase domain protein"/>
    <property type="match status" value="1"/>
</dbReference>
<name>A0A248JP81_9PROT</name>
<dbReference type="SMART" id="SM00267">
    <property type="entry name" value="GGDEF"/>
    <property type="match status" value="1"/>
</dbReference>
<keyword evidence="2" id="KW-0175">Coiled coil</keyword>
<evidence type="ECO:0000259" key="6">
    <source>
        <dbReference type="PROSITE" id="PS50887"/>
    </source>
</evidence>
<dbReference type="PROSITE" id="PS50112">
    <property type="entry name" value="PAS"/>
    <property type="match status" value="1"/>
</dbReference>
<dbReference type="InterPro" id="IPR001789">
    <property type="entry name" value="Sig_transdc_resp-reg_receiver"/>
</dbReference>
<dbReference type="Gene3D" id="3.30.450.20">
    <property type="entry name" value="PAS domain"/>
    <property type="match status" value="1"/>
</dbReference>
<organism evidence="7 8">
    <name type="scientific">Nitrospirillum viridazoti CBAmc</name>
    <dbReference type="NCBI Taxonomy" id="1441467"/>
    <lineage>
        <taxon>Bacteria</taxon>
        <taxon>Pseudomonadati</taxon>
        <taxon>Pseudomonadota</taxon>
        <taxon>Alphaproteobacteria</taxon>
        <taxon>Rhodospirillales</taxon>
        <taxon>Azospirillaceae</taxon>
        <taxon>Nitrospirillum</taxon>
        <taxon>Nitrospirillum viridazoti</taxon>
    </lineage>
</organism>
<dbReference type="Pfam" id="PF00072">
    <property type="entry name" value="Response_reg"/>
    <property type="match status" value="1"/>
</dbReference>
<sequence length="724" mass="79084">MMKPKIMVVEDEAVVALNLRLILSRLGYDVPCVAASYDQALQGARVTAPDLVLMDINISGHKDGIDTAAAINAPVIYLTAYAEQGTLDRAKATGPYGYLLKPFSERELHATLQMALERRRIEKELHQSRESLAAAYAEIQTAKDQLETHATELFHQKERLLVTLNAIGDGVITTDDRGLVNFINPAATEMTGWSQADACGQPSTTVMDLRDAETGAHLASPLEAALMTGKSVGLSANCALMDRSGGNRLVEDSVALIRDRDAKVIGAVMVFHDVSVARQLAAEMTYQATHDSLTGLFNRLEFERRLGKAIAAAETDPRPSVLAYLDLDQFKIINDICGHAAGDETLRQVAKLLRGPLRSSDCLARLGGDEFGVLLEGCPLDAATRVVEAMKKQINDFHFVWGDRVFPIGVSVGLVSFGGGDERLTLELNEILRLADSACYTAKEAGRNGIHTYEPDDALLTKIHDEMDWYGRIHRALQDDSFVLYAQPIVALGQTEPFGRHVEILLRLRDTGGKIVPPMAFLPAAERYGLMRNIDRWVIRTAFAAIAESGQLEGSLFAINLSGCSLNDESILRFIDHQLDFWQIRPEAICFEITETSAISNMLTASAFIAMLRARGCRFALDDFGSGMASFAYLKHFQVDYLKIDGSFVKDMVNNPVDAAMVQAINGIGHVMGIQTIAEYVENDDISRLLAAVGIDYGQGYGLGRPVPLEALLTSPPVATLAHM</sequence>
<dbReference type="CDD" id="cd00130">
    <property type="entry name" value="PAS"/>
    <property type="match status" value="1"/>
</dbReference>
<dbReference type="GO" id="GO:0006355">
    <property type="term" value="P:regulation of DNA-templated transcription"/>
    <property type="evidence" value="ECO:0007669"/>
    <property type="project" value="InterPro"/>
</dbReference>
<dbReference type="Gene3D" id="3.40.50.2300">
    <property type="match status" value="1"/>
</dbReference>
<dbReference type="Pfam" id="PF00563">
    <property type="entry name" value="EAL"/>
    <property type="match status" value="1"/>
</dbReference>
<accession>A0A248JP81</accession>